<dbReference type="Proteomes" id="UP000887116">
    <property type="component" value="Unassembled WGS sequence"/>
</dbReference>
<organism evidence="1 2">
    <name type="scientific">Trichonephila clavata</name>
    <name type="common">Joro spider</name>
    <name type="synonym">Nephila clavata</name>
    <dbReference type="NCBI Taxonomy" id="2740835"/>
    <lineage>
        <taxon>Eukaryota</taxon>
        <taxon>Metazoa</taxon>
        <taxon>Ecdysozoa</taxon>
        <taxon>Arthropoda</taxon>
        <taxon>Chelicerata</taxon>
        <taxon>Arachnida</taxon>
        <taxon>Araneae</taxon>
        <taxon>Araneomorphae</taxon>
        <taxon>Entelegynae</taxon>
        <taxon>Araneoidea</taxon>
        <taxon>Nephilidae</taxon>
        <taxon>Trichonephila</taxon>
    </lineage>
</organism>
<keyword evidence="2" id="KW-1185">Reference proteome</keyword>
<reference evidence="1" key="1">
    <citation type="submission" date="2020-07" db="EMBL/GenBank/DDBJ databases">
        <title>Multicomponent nature underlies the extraordinary mechanical properties of spider dragline silk.</title>
        <authorList>
            <person name="Kono N."/>
            <person name="Nakamura H."/>
            <person name="Mori M."/>
            <person name="Yoshida Y."/>
            <person name="Ohtoshi R."/>
            <person name="Malay A.D."/>
            <person name="Moran D.A.P."/>
            <person name="Tomita M."/>
            <person name="Numata K."/>
            <person name="Arakawa K."/>
        </authorList>
    </citation>
    <scope>NUCLEOTIDE SEQUENCE</scope>
</reference>
<protein>
    <submittedName>
        <fullName evidence="1">Uncharacterized protein</fullName>
    </submittedName>
</protein>
<evidence type="ECO:0000313" key="1">
    <source>
        <dbReference type="EMBL" id="GFQ79046.1"/>
    </source>
</evidence>
<sequence>MLQTPQQHVHVYIYMHLFPSQKTAYLNTCGLIVGFPRLDDDDDDVGDNDEQAVLLKRELIENSLQQPFDALFAPLWISDGEEFLN</sequence>
<gene>
    <name evidence="1" type="ORF">TNCT_411571</name>
</gene>
<evidence type="ECO:0000313" key="2">
    <source>
        <dbReference type="Proteomes" id="UP000887116"/>
    </source>
</evidence>
<proteinExistence type="predicted"/>
<name>A0A8X6FGN0_TRICU</name>
<comment type="caution">
    <text evidence="1">The sequence shown here is derived from an EMBL/GenBank/DDBJ whole genome shotgun (WGS) entry which is preliminary data.</text>
</comment>
<dbReference type="EMBL" id="BMAO01031989">
    <property type="protein sequence ID" value="GFQ79046.1"/>
    <property type="molecule type" value="Genomic_DNA"/>
</dbReference>
<dbReference type="AlphaFoldDB" id="A0A8X6FGN0"/>
<accession>A0A8X6FGN0</accession>